<keyword evidence="1" id="KW-0472">Membrane</keyword>
<gene>
    <name evidence="2" type="ORF">OUZ56_031923</name>
</gene>
<reference evidence="2 3" key="1">
    <citation type="journal article" date="2023" name="Nucleic Acids Res.">
        <title>The hologenome of Daphnia magna reveals possible DNA methylation and microbiome-mediated evolution of the host genome.</title>
        <authorList>
            <person name="Chaturvedi A."/>
            <person name="Li X."/>
            <person name="Dhandapani V."/>
            <person name="Marshall H."/>
            <person name="Kissane S."/>
            <person name="Cuenca-Cambronero M."/>
            <person name="Asole G."/>
            <person name="Calvet F."/>
            <person name="Ruiz-Romero M."/>
            <person name="Marangio P."/>
            <person name="Guigo R."/>
            <person name="Rago D."/>
            <person name="Mirbahai L."/>
            <person name="Eastwood N."/>
            <person name="Colbourne J.K."/>
            <person name="Zhou J."/>
            <person name="Mallon E."/>
            <person name="Orsini L."/>
        </authorList>
    </citation>
    <scope>NUCLEOTIDE SEQUENCE [LARGE SCALE GENOMIC DNA]</scope>
    <source>
        <strain evidence="2">LRV0_1</strain>
    </source>
</reference>
<evidence type="ECO:0000256" key="1">
    <source>
        <dbReference type="SAM" id="Phobius"/>
    </source>
</evidence>
<proteinExistence type="predicted"/>
<sequence>MDISLFYFDFYCVMDVLYCGFFSFLHFCLRFDFAMTAATCPMTVDRHSTRPTSYNNIKTCVIALFTEDDDVLHASNFTESFRFSSSSFVQLSKDSLQLKVVKPYGFSQLIPFILL</sequence>
<comment type="caution">
    <text evidence="2">The sequence shown here is derived from an EMBL/GenBank/DDBJ whole genome shotgun (WGS) entry which is preliminary data.</text>
</comment>
<organism evidence="2 3">
    <name type="scientific">Daphnia magna</name>
    <dbReference type="NCBI Taxonomy" id="35525"/>
    <lineage>
        <taxon>Eukaryota</taxon>
        <taxon>Metazoa</taxon>
        <taxon>Ecdysozoa</taxon>
        <taxon>Arthropoda</taxon>
        <taxon>Crustacea</taxon>
        <taxon>Branchiopoda</taxon>
        <taxon>Diplostraca</taxon>
        <taxon>Cladocera</taxon>
        <taxon>Anomopoda</taxon>
        <taxon>Daphniidae</taxon>
        <taxon>Daphnia</taxon>
    </lineage>
</organism>
<protein>
    <submittedName>
        <fullName evidence="2">Uncharacterized protein</fullName>
    </submittedName>
</protein>
<accession>A0ABQ9ZVM7</accession>
<evidence type="ECO:0000313" key="2">
    <source>
        <dbReference type="EMBL" id="KAK4016963.1"/>
    </source>
</evidence>
<keyword evidence="1" id="KW-0812">Transmembrane</keyword>
<dbReference type="Proteomes" id="UP001234178">
    <property type="component" value="Unassembled WGS sequence"/>
</dbReference>
<keyword evidence="1" id="KW-1133">Transmembrane helix</keyword>
<dbReference type="EMBL" id="JAOYFB010000005">
    <property type="protein sequence ID" value="KAK4016963.1"/>
    <property type="molecule type" value="Genomic_DNA"/>
</dbReference>
<name>A0ABQ9ZVM7_9CRUS</name>
<evidence type="ECO:0000313" key="3">
    <source>
        <dbReference type="Proteomes" id="UP001234178"/>
    </source>
</evidence>
<keyword evidence="3" id="KW-1185">Reference proteome</keyword>
<feature type="transmembrane region" description="Helical" evidence="1">
    <location>
        <begin position="6"/>
        <end position="29"/>
    </location>
</feature>